<evidence type="ECO:0000313" key="2">
    <source>
        <dbReference type="EMBL" id="RIA21142.1"/>
    </source>
</evidence>
<dbReference type="InterPro" id="IPR029068">
    <property type="entry name" value="Glyas_Bleomycin-R_OHBP_Dase"/>
</dbReference>
<gene>
    <name evidence="2" type="ORF">DFO61_3562</name>
</gene>
<organism evidence="2 3">
    <name type="scientific">Ectopseudomonas oleovorans</name>
    <name type="common">Pseudomonas oleovorans</name>
    <dbReference type="NCBI Taxonomy" id="301"/>
    <lineage>
        <taxon>Bacteria</taxon>
        <taxon>Pseudomonadati</taxon>
        <taxon>Pseudomonadota</taxon>
        <taxon>Gammaproteobacteria</taxon>
        <taxon>Pseudomonadales</taxon>
        <taxon>Pseudomonadaceae</taxon>
        <taxon>Ectopseudomonas</taxon>
    </lineage>
</organism>
<evidence type="ECO:0000313" key="3">
    <source>
        <dbReference type="Proteomes" id="UP000265836"/>
    </source>
</evidence>
<dbReference type="Pfam" id="PF18029">
    <property type="entry name" value="Glyoxalase_6"/>
    <property type="match status" value="1"/>
</dbReference>
<dbReference type="EMBL" id="QXDA01000005">
    <property type="protein sequence ID" value="RIA21142.1"/>
    <property type="molecule type" value="Genomic_DNA"/>
</dbReference>
<protein>
    <recommendedName>
        <fullName evidence="1">VOC domain-containing protein</fullName>
    </recommendedName>
</protein>
<dbReference type="InterPro" id="IPR041581">
    <property type="entry name" value="Glyoxalase_6"/>
</dbReference>
<dbReference type="AlphaFoldDB" id="A0A397M802"/>
<dbReference type="SUPFAM" id="SSF54593">
    <property type="entry name" value="Glyoxalase/Bleomycin resistance protein/Dihydroxybiphenyl dioxygenase"/>
    <property type="match status" value="1"/>
</dbReference>
<dbReference type="RefSeq" id="WP_119694004.1">
    <property type="nucleotide sequence ID" value="NZ_QXDA01000005.1"/>
</dbReference>
<comment type="caution">
    <text evidence="2">The sequence shown here is derived from an EMBL/GenBank/DDBJ whole genome shotgun (WGS) entry which is preliminary data.</text>
</comment>
<dbReference type="Gene3D" id="3.10.180.10">
    <property type="entry name" value="2,3-Dihydroxybiphenyl 1,2-Dioxygenase, domain 1"/>
    <property type="match status" value="1"/>
</dbReference>
<dbReference type="Proteomes" id="UP000265836">
    <property type="component" value="Unassembled WGS sequence"/>
</dbReference>
<dbReference type="InterPro" id="IPR037523">
    <property type="entry name" value="VOC_core"/>
</dbReference>
<proteinExistence type="predicted"/>
<dbReference type="PROSITE" id="PS51819">
    <property type="entry name" value="VOC"/>
    <property type="match status" value="1"/>
</dbReference>
<name>A0A397M802_ECTOL</name>
<reference evidence="2 3" key="1">
    <citation type="submission" date="2018-08" db="EMBL/GenBank/DDBJ databases">
        <title>Genome sequencing of rice bacterial endophytes.</title>
        <authorList>
            <person name="Venturi V."/>
        </authorList>
    </citation>
    <scope>NUCLEOTIDE SEQUENCE [LARGE SCALE GENOMIC DNA]</scope>
    <source>
        <strain evidence="2 3">E1205</strain>
    </source>
</reference>
<sequence length="113" mass="12107">MNLNRVILFSPRPRALADFYCSAFGLQILATEGTFVDVGLPGSPSTRIGFHKGTRTPGASIKLCFHTPEVAAERERLIGLGVQMGKLHGSAESLCFCDGTDAEGNLLQITNRA</sequence>
<feature type="domain" description="VOC" evidence="1">
    <location>
        <begin position="2"/>
        <end position="112"/>
    </location>
</feature>
<evidence type="ECO:0000259" key="1">
    <source>
        <dbReference type="PROSITE" id="PS51819"/>
    </source>
</evidence>
<accession>A0A397M802</accession>